<sequence length="158" mass="18318">MIKHEPKFYVRLCNRKSVNFPDNFTVYTGSIYGRFQDSKGKRIFWVCDSYTLSDGKLPVHIFNGSYWKLCLVSADHPCYQWVKSAIESMGKVPKIQKENITFDNCENMMKTYSLHKKGTGSRINTHQINNPLRWKEVTETAHWYGKGNASVVASNIRN</sequence>
<protein>
    <submittedName>
        <fullName evidence="1">Uncharacterized protein</fullName>
    </submittedName>
</protein>
<accession>A0A8S5RNI4</accession>
<dbReference type="EMBL" id="BK059130">
    <property type="protein sequence ID" value="DAE32912.1"/>
    <property type="molecule type" value="Genomic_DNA"/>
</dbReference>
<proteinExistence type="predicted"/>
<name>A0A8S5RNI4_9VIRU</name>
<reference evidence="1" key="1">
    <citation type="journal article" date="2021" name="Proc. Natl. Acad. Sci. U.S.A.">
        <title>A Catalog of Tens of Thousands of Viruses from Human Metagenomes Reveals Hidden Associations with Chronic Diseases.</title>
        <authorList>
            <person name="Tisza M.J."/>
            <person name="Buck C.B."/>
        </authorList>
    </citation>
    <scope>NUCLEOTIDE SEQUENCE</scope>
    <source>
        <strain evidence="1">CtBS918</strain>
    </source>
</reference>
<evidence type="ECO:0000313" key="1">
    <source>
        <dbReference type="EMBL" id="DAE32912.1"/>
    </source>
</evidence>
<organism evidence="1">
    <name type="scientific">virus sp. ctBS918</name>
    <dbReference type="NCBI Taxonomy" id="2825807"/>
    <lineage>
        <taxon>Viruses</taxon>
    </lineage>
</organism>